<evidence type="ECO:0000256" key="3">
    <source>
        <dbReference type="ARBA" id="ARBA00023002"/>
    </source>
</evidence>
<dbReference type="PANTHER" id="PTHR21266:SF60">
    <property type="entry name" value="3-KETOSTEROID-9-ALPHA-MONOOXYGENASE, OXYGENASE COMPONENT"/>
    <property type="match status" value="1"/>
</dbReference>
<dbReference type="InterPro" id="IPR050584">
    <property type="entry name" value="Cholesterol_7-desaturase"/>
</dbReference>
<dbReference type="GO" id="GO:0051537">
    <property type="term" value="F:2 iron, 2 sulfur cluster binding"/>
    <property type="evidence" value="ECO:0007669"/>
    <property type="project" value="UniProtKB-KW"/>
</dbReference>
<evidence type="ECO:0000259" key="6">
    <source>
        <dbReference type="PROSITE" id="PS51296"/>
    </source>
</evidence>
<comment type="caution">
    <text evidence="7">The sequence shown here is derived from an EMBL/GenBank/DDBJ whole genome shotgun (WGS) entry which is preliminary data.</text>
</comment>
<dbReference type="SUPFAM" id="SSF50022">
    <property type="entry name" value="ISP domain"/>
    <property type="match status" value="1"/>
</dbReference>
<dbReference type="PANTHER" id="PTHR21266">
    <property type="entry name" value="IRON-SULFUR DOMAIN CONTAINING PROTEIN"/>
    <property type="match status" value="1"/>
</dbReference>
<keyword evidence="2" id="KW-0479">Metal-binding</keyword>
<dbReference type="InterPro" id="IPR036922">
    <property type="entry name" value="Rieske_2Fe-2S_sf"/>
</dbReference>
<dbReference type="EMBL" id="SRLN01000007">
    <property type="protein sequence ID" value="KAB0243885.1"/>
    <property type="molecule type" value="Genomic_DNA"/>
</dbReference>
<evidence type="ECO:0000256" key="5">
    <source>
        <dbReference type="ARBA" id="ARBA00023014"/>
    </source>
</evidence>
<keyword evidence="1" id="KW-0001">2Fe-2S</keyword>
<dbReference type="GO" id="GO:0004497">
    <property type="term" value="F:monooxygenase activity"/>
    <property type="evidence" value="ECO:0007669"/>
    <property type="project" value="UniProtKB-ARBA"/>
</dbReference>
<evidence type="ECO:0000313" key="8">
    <source>
        <dbReference type="Proteomes" id="UP000325636"/>
    </source>
</evidence>
<dbReference type="Gene3D" id="2.102.10.10">
    <property type="entry name" value="Rieske [2Fe-2S] iron-sulphur domain"/>
    <property type="match status" value="1"/>
</dbReference>
<sequence>MDETPYQPVLPADALAEGKMHRCTIAGREIVICRSREGLHALDNICSHAFARMDEGRLRGTRLICPLHGASFDVRDGRVLGAPASQPLACHRVRVVAAPRSK</sequence>
<evidence type="ECO:0000256" key="4">
    <source>
        <dbReference type="ARBA" id="ARBA00023004"/>
    </source>
</evidence>
<evidence type="ECO:0000256" key="1">
    <source>
        <dbReference type="ARBA" id="ARBA00022714"/>
    </source>
</evidence>
<dbReference type="RefSeq" id="WP_150975028.1">
    <property type="nucleotide sequence ID" value="NZ_SRLN01000007.1"/>
</dbReference>
<protein>
    <submittedName>
        <fullName evidence="7">Non-heme iron oxygenase ferredoxin subunit</fullName>
    </submittedName>
</protein>
<keyword evidence="5" id="KW-0411">Iron-sulfur</keyword>
<feature type="domain" description="Rieske" evidence="6">
    <location>
        <begin position="7"/>
        <end position="96"/>
    </location>
</feature>
<dbReference type="GO" id="GO:0046872">
    <property type="term" value="F:metal ion binding"/>
    <property type="evidence" value="ECO:0007669"/>
    <property type="project" value="UniProtKB-KW"/>
</dbReference>
<dbReference type="Pfam" id="PF00355">
    <property type="entry name" value="Rieske"/>
    <property type="match status" value="1"/>
</dbReference>
<proteinExistence type="predicted"/>
<accession>A0A5J5M0N7</accession>
<dbReference type="GO" id="GO:0016705">
    <property type="term" value="F:oxidoreductase activity, acting on paired donors, with incorporation or reduction of molecular oxygen"/>
    <property type="evidence" value="ECO:0007669"/>
    <property type="project" value="UniProtKB-ARBA"/>
</dbReference>
<dbReference type="Proteomes" id="UP000325636">
    <property type="component" value="Unassembled WGS sequence"/>
</dbReference>
<reference evidence="8" key="1">
    <citation type="submission" date="2019-04" db="EMBL/GenBank/DDBJ databases">
        <title>Microviridin 1777: A Toxic Chymotrypsin Inhibitor Discovered by a Metabologenomic Approach.</title>
        <authorList>
            <person name="Sieber S."/>
            <person name="Grendelmeier S.M."/>
            <person name="Harris L.A."/>
            <person name="Mitchell D.A."/>
            <person name="Gademann K."/>
        </authorList>
    </citation>
    <scope>NUCLEOTIDE SEQUENCE [LARGE SCALE GENOMIC DNA]</scope>
    <source>
        <strain evidence="8">EAWAG127a</strain>
    </source>
</reference>
<organism evidence="7 8">
    <name type="scientific">Microcystis aeruginosa EAWAG127a</name>
    <dbReference type="NCBI Taxonomy" id="2529855"/>
    <lineage>
        <taxon>Bacteria</taxon>
        <taxon>Bacillati</taxon>
        <taxon>Cyanobacteriota</taxon>
        <taxon>Cyanophyceae</taxon>
        <taxon>Oscillatoriophycideae</taxon>
        <taxon>Chroococcales</taxon>
        <taxon>Microcystaceae</taxon>
        <taxon>Microcystis</taxon>
    </lineage>
</organism>
<gene>
    <name evidence="7" type="ORF">EZJ55_00610</name>
</gene>
<dbReference type="InterPro" id="IPR017941">
    <property type="entry name" value="Rieske_2Fe-2S"/>
</dbReference>
<dbReference type="PROSITE" id="PS51296">
    <property type="entry name" value="RIESKE"/>
    <property type="match status" value="1"/>
</dbReference>
<keyword evidence="3" id="KW-0560">Oxidoreductase</keyword>
<evidence type="ECO:0000313" key="7">
    <source>
        <dbReference type="EMBL" id="KAB0243885.1"/>
    </source>
</evidence>
<evidence type="ECO:0000256" key="2">
    <source>
        <dbReference type="ARBA" id="ARBA00022723"/>
    </source>
</evidence>
<name>A0A5J5M0N7_MICAE</name>
<dbReference type="AlphaFoldDB" id="A0A5J5M0N7"/>
<keyword evidence="4" id="KW-0408">Iron</keyword>